<keyword evidence="2" id="KW-0812">Transmembrane</keyword>
<evidence type="ECO:0000313" key="6">
    <source>
        <dbReference type="WBParaSite" id="SRAE_2000405000.1"/>
    </source>
</evidence>
<sequence length="593" mass="67920">MYKNLPNFNHKNAYTYTSGFLLFGSLLQSFSLYYFVVIGRILLGIGTGIGFIIIGITITQMTNYESRPKIFLIPSIMFSLDGYKKIDMLHDYDDNIRIITYYDINIPKNIYHFTILLVLLNVSVGVPIIMAFSIEIFKFYGYTIESAIGLSFFYPIIQIIFLCFINITGKSFTRFTLIYKGFLLSFSLLFIITSLLFIPSPTSSHTKTYILGTLTILLSMVSSIPCSTIHCIYIELFQSSNEHIKISSIARVYLWIFSFIATFTFPILFSNFGLFIIFLIHLIITGIFSKVKMISYFSIVLLLHSIINILSLNSGQENVEIFSKPPSNLPISKVFIFGKPYYIRDMKAKIRSESNDLNSQSSFIKSTHRFSNQEHLMRDYIVRNHMDSYSYPQPSYPSPQPSYPSPQPSYPSPQQSYPSPQQSYPSPQPSYPSPPEAVIRTDYEKNITTYHTTPSYAITTTSSTTPPSPKKNNDYPLESCYTNKSGFMCCNEELEQLIYKTFNDLLNSKDGKWNKCNIQEIANRIQKNAQQKFDLKFESIAGIGDFASKSNFYGDNICKVEISGRYMLAYASPVQKPKMFENPDSLPYHKIKM</sequence>
<feature type="transmembrane region" description="Helical" evidence="2">
    <location>
        <begin position="254"/>
        <end position="287"/>
    </location>
</feature>
<evidence type="ECO:0000259" key="3">
    <source>
        <dbReference type="Pfam" id="PF04155"/>
    </source>
</evidence>
<dbReference type="SUPFAM" id="SSF103473">
    <property type="entry name" value="MFS general substrate transporter"/>
    <property type="match status" value="1"/>
</dbReference>
<keyword evidence="2" id="KW-1133">Transmembrane helix</keyword>
<feature type="transmembrane region" description="Helical" evidence="2">
    <location>
        <begin position="41"/>
        <end position="59"/>
    </location>
</feature>
<dbReference type="STRING" id="34506.A0A090LHV7"/>
<organism evidence="4">
    <name type="scientific">Strongyloides ratti</name>
    <name type="common">Parasitic roundworm</name>
    <dbReference type="NCBI Taxonomy" id="34506"/>
    <lineage>
        <taxon>Eukaryota</taxon>
        <taxon>Metazoa</taxon>
        <taxon>Ecdysozoa</taxon>
        <taxon>Nematoda</taxon>
        <taxon>Chromadorea</taxon>
        <taxon>Rhabditida</taxon>
        <taxon>Tylenchina</taxon>
        <taxon>Panagrolaimomorpha</taxon>
        <taxon>Strongyloidoidea</taxon>
        <taxon>Strongyloididae</taxon>
        <taxon>Strongyloides</taxon>
    </lineage>
</organism>
<dbReference type="WormBase" id="SRAE_2000405000">
    <property type="protein sequence ID" value="SRP08688"/>
    <property type="gene ID" value="WBGene00264278"/>
</dbReference>
<evidence type="ECO:0000313" key="4">
    <source>
        <dbReference type="EMBL" id="CEF69401.1"/>
    </source>
</evidence>
<dbReference type="AlphaFoldDB" id="A0A090LHV7"/>
<feature type="region of interest" description="Disordered" evidence="1">
    <location>
        <begin position="391"/>
        <end position="437"/>
    </location>
</feature>
<evidence type="ECO:0000313" key="7">
    <source>
        <dbReference type="WormBase" id="SRAE_2000405000"/>
    </source>
</evidence>
<dbReference type="InterPro" id="IPR036259">
    <property type="entry name" value="MFS_trans_sf"/>
</dbReference>
<dbReference type="Pfam" id="PF04155">
    <property type="entry name" value="Ground-like"/>
    <property type="match status" value="1"/>
</dbReference>
<dbReference type="GeneID" id="36381771"/>
<name>A0A090LHV7_STRRB</name>
<gene>
    <name evidence="4 6 7" type="ORF">SRAE_2000405000</name>
</gene>
<protein>
    <submittedName>
        <fullName evidence="4">Ground-like domain and Major facilitator superfamily domain, general substrate transporter-containing protein</fullName>
    </submittedName>
</protein>
<keyword evidence="5" id="KW-1185">Reference proteome</keyword>
<evidence type="ECO:0000313" key="5">
    <source>
        <dbReference type="Proteomes" id="UP000035682"/>
    </source>
</evidence>
<dbReference type="InterPro" id="IPR007284">
    <property type="entry name" value="Ground-like_dom"/>
</dbReference>
<dbReference type="PANTHER" id="PTHR31967:SF20">
    <property type="entry name" value="GROUND-LIKE DOMAIN-CONTAINING PROTEIN"/>
    <property type="match status" value="1"/>
</dbReference>
<proteinExistence type="predicted"/>
<dbReference type="OrthoDB" id="5831900at2759"/>
<dbReference type="PANTHER" id="PTHR31967">
    <property type="entry name" value="GROUNDHOG (HEDGEHOG-LIKE FAMILY)-RELATED"/>
    <property type="match status" value="1"/>
</dbReference>
<dbReference type="Gene3D" id="1.20.1250.20">
    <property type="entry name" value="MFS general substrate transporter like domains"/>
    <property type="match status" value="1"/>
</dbReference>
<dbReference type="EMBL" id="LN609529">
    <property type="protein sequence ID" value="CEF69401.1"/>
    <property type="molecule type" value="Genomic_DNA"/>
</dbReference>
<keyword evidence="2" id="KW-0472">Membrane</keyword>
<dbReference type="RefSeq" id="XP_024508601.1">
    <property type="nucleotide sequence ID" value="XM_024642873.1"/>
</dbReference>
<evidence type="ECO:0000256" key="2">
    <source>
        <dbReference type="SAM" id="Phobius"/>
    </source>
</evidence>
<reference evidence="4 5" key="1">
    <citation type="submission" date="2014-09" db="EMBL/GenBank/DDBJ databases">
        <authorList>
            <person name="Martin A.A."/>
        </authorList>
    </citation>
    <scope>NUCLEOTIDE SEQUENCE</scope>
    <source>
        <strain evidence="5">ED321</strain>
        <strain evidence="4">ED321 Heterogonic</strain>
    </source>
</reference>
<feature type="transmembrane region" description="Helical" evidence="2">
    <location>
        <begin position="146"/>
        <end position="165"/>
    </location>
</feature>
<dbReference type="WBParaSite" id="SRAE_2000405000.1">
    <property type="protein sequence ID" value="SRAE_2000405000.1"/>
    <property type="gene ID" value="WBGene00264278"/>
</dbReference>
<dbReference type="Proteomes" id="UP000035682">
    <property type="component" value="Unplaced"/>
</dbReference>
<feature type="transmembrane region" description="Helical" evidence="2">
    <location>
        <begin position="177"/>
        <end position="198"/>
    </location>
</feature>
<feature type="transmembrane region" description="Helical" evidence="2">
    <location>
        <begin position="12"/>
        <end position="35"/>
    </location>
</feature>
<accession>A0A090LHV7</accession>
<feature type="domain" description="Ground-like" evidence="3">
    <location>
        <begin position="486"/>
        <end position="570"/>
    </location>
</feature>
<feature type="compositionally biased region" description="Pro residues" evidence="1">
    <location>
        <begin position="426"/>
        <end position="435"/>
    </location>
</feature>
<feature type="compositionally biased region" description="Low complexity" evidence="1">
    <location>
        <begin position="412"/>
        <end position="425"/>
    </location>
</feature>
<feature type="compositionally biased region" description="Pro residues" evidence="1">
    <location>
        <begin position="394"/>
        <end position="411"/>
    </location>
</feature>
<evidence type="ECO:0000256" key="1">
    <source>
        <dbReference type="SAM" id="MobiDB-lite"/>
    </source>
</evidence>
<feature type="transmembrane region" description="Helical" evidence="2">
    <location>
        <begin position="210"/>
        <end position="233"/>
    </location>
</feature>
<feature type="transmembrane region" description="Helical" evidence="2">
    <location>
        <begin position="110"/>
        <end position="134"/>
    </location>
</feature>
<feature type="transmembrane region" description="Helical" evidence="2">
    <location>
        <begin position="293"/>
        <end position="312"/>
    </location>
</feature>
<reference evidence="6" key="2">
    <citation type="submission" date="2020-12" db="UniProtKB">
        <authorList>
            <consortium name="WormBaseParasite"/>
        </authorList>
    </citation>
    <scope>IDENTIFICATION</scope>
</reference>
<dbReference type="CTD" id="36381771"/>